<name>Q0EWB0_9PROT</name>
<dbReference type="HOGENOM" id="CLU_099028_0_0_0"/>
<dbReference type="RefSeq" id="WP_009850887.1">
    <property type="nucleotide sequence ID" value="NZ_DS022295.1"/>
</dbReference>
<sequence>MRSKILKVKNVARLTIAGEALTSRSIGMPGMGLIYGPTGAGKTTAITWYINQCNGVYVRAWAVWSPSAMLEAISSELNLPKMRSLASMAAAIVAKLEETGRPLFIDEADYVIEQQRMVETLRDLHDMSAVPVILIGMEGIHRKIQARKQVSGRLAEWVEFTPCDLDDARLLADGLCEVIVDDDLLAALHKSTHGLARNMTVGLSRIEARGKKNGKARMSLADWPKGEPFFVGPEVG</sequence>
<dbReference type="AlphaFoldDB" id="Q0EWB0"/>
<feature type="domain" description="ORC1/DEAH AAA+ ATPase" evidence="1">
    <location>
        <begin position="30"/>
        <end position="142"/>
    </location>
</feature>
<keyword evidence="3" id="KW-1185">Reference proteome</keyword>
<dbReference type="SUPFAM" id="SSF52540">
    <property type="entry name" value="P-loop containing nucleoside triphosphate hydrolases"/>
    <property type="match status" value="1"/>
</dbReference>
<dbReference type="InParanoid" id="Q0EWB0"/>
<dbReference type="EMBL" id="AATS01000021">
    <property type="protein sequence ID" value="EAU53561.1"/>
    <property type="molecule type" value="Genomic_DNA"/>
</dbReference>
<dbReference type="InterPro" id="IPR027417">
    <property type="entry name" value="P-loop_NTPase"/>
</dbReference>
<dbReference type="InterPro" id="IPR052026">
    <property type="entry name" value="ExeA_AAA_ATPase_DNA-bind"/>
</dbReference>
<dbReference type="Pfam" id="PF13401">
    <property type="entry name" value="AAA_22"/>
    <property type="match status" value="1"/>
</dbReference>
<evidence type="ECO:0000313" key="2">
    <source>
        <dbReference type="EMBL" id="EAU53561.1"/>
    </source>
</evidence>
<gene>
    <name evidence="2" type="ORF">SPV1_02948</name>
</gene>
<reference evidence="2 3" key="1">
    <citation type="submission" date="2006-09" db="EMBL/GenBank/DDBJ databases">
        <authorList>
            <person name="Emerson D."/>
            <person name="Ferriera S."/>
            <person name="Johnson J."/>
            <person name="Kravitz S."/>
            <person name="Halpern A."/>
            <person name="Remington K."/>
            <person name="Beeson K."/>
            <person name="Tran B."/>
            <person name="Rogers Y.-H."/>
            <person name="Friedman R."/>
            <person name="Venter J.C."/>
        </authorList>
    </citation>
    <scope>NUCLEOTIDE SEQUENCE [LARGE SCALE GENOMIC DNA]</scope>
    <source>
        <strain evidence="2 3">PV-1</strain>
    </source>
</reference>
<organism evidence="2 3">
    <name type="scientific">Mariprofundus ferrooxydans PV-1</name>
    <dbReference type="NCBI Taxonomy" id="314345"/>
    <lineage>
        <taxon>Bacteria</taxon>
        <taxon>Pseudomonadati</taxon>
        <taxon>Pseudomonadota</taxon>
        <taxon>Candidatius Mariprofundia</taxon>
        <taxon>Mariprofundales</taxon>
        <taxon>Mariprofundaceae</taxon>
        <taxon>Mariprofundus</taxon>
    </lineage>
</organism>
<proteinExistence type="predicted"/>
<dbReference type="STRING" id="314344.AL013_10390"/>
<protein>
    <submittedName>
        <fullName evidence="2">Prophage MuSo1, DNA transposition protein, putative</fullName>
    </submittedName>
</protein>
<comment type="caution">
    <text evidence="2">The sequence shown here is derived from an EMBL/GenBank/DDBJ whole genome shotgun (WGS) entry which is preliminary data.</text>
</comment>
<dbReference type="Proteomes" id="UP000005297">
    <property type="component" value="Unassembled WGS sequence"/>
</dbReference>
<evidence type="ECO:0000259" key="1">
    <source>
        <dbReference type="Pfam" id="PF13401"/>
    </source>
</evidence>
<dbReference type="PANTHER" id="PTHR35894:SF5">
    <property type="entry name" value="MU-LIKE PROPHAGE FLUMU DNA TRANSPOSITION PROTEIN B"/>
    <property type="match status" value="1"/>
</dbReference>
<dbReference type="Gene3D" id="3.40.50.300">
    <property type="entry name" value="P-loop containing nucleotide triphosphate hydrolases"/>
    <property type="match status" value="1"/>
</dbReference>
<dbReference type="OrthoDB" id="9757917at2"/>
<dbReference type="PANTHER" id="PTHR35894">
    <property type="entry name" value="GENERAL SECRETION PATHWAY PROTEIN A-RELATED"/>
    <property type="match status" value="1"/>
</dbReference>
<dbReference type="eggNOG" id="COG2842">
    <property type="taxonomic scope" value="Bacteria"/>
</dbReference>
<accession>Q0EWB0</accession>
<dbReference type="GO" id="GO:0016887">
    <property type="term" value="F:ATP hydrolysis activity"/>
    <property type="evidence" value="ECO:0007669"/>
    <property type="project" value="InterPro"/>
</dbReference>
<evidence type="ECO:0000313" key="3">
    <source>
        <dbReference type="Proteomes" id="UP000005297"/>
    </source>
</evidence>
<dbReference type="InterPro" id="IPR049945">
    <property type="entry name" value="AAA_22"/>
</dbReference>